<reference evidence="1 2" key="1">
    <citation type="submission" date="2021-03" db="EMBL/GenBank/DDBJ databases">
        <title>Fibrella sp. HMF5405 genome sequencing and assembly.</title>
        <authorList>
            <person name="Kang H."/>
            <person name="Kim H."/>
            <person name="Bae S."/>
            <person name="Joh K."/>
        </authorList>
    </citation>
    <scope>NUCLEOTIDE SEQUENCE [LARGE SCALE GENOMIC DNA]</scope>
    <source>
        <strain evidence="1 2">HMF5405</strain>
    </source>
</reference>
<accession>A0ABS3JK45</accession>
<dbReference type="NCBIfam" id="TIGR02436">
    <property type="entry name" value="four helix bundle protein"/>
    <property type="match status" value="1"/>
</dbReference>
<dbReference type="CDD" id="cd16377">
    <property type="entry name" value="23S_rRNA_IVP_like"/>
    <property type="match status" value="1"/>
</dbReference>
<evidence type="ECO:0000313" key="2">
    <source>
        <dbReference type="Proteomes" id="UP000664628"/>
    </source>
</evidence>
<organism evidence="1 2">
    <name type="scientific">Fibrella forsythiae</name>
    <dbReference type="NCBI Taxonomy" id="2817061"/>
    <lineage>
        <taxon>Bacteria</taxon>
        <taxon>Pseudomonadati</taxon>
        <taxon>Bacteroidota</taxon>
        <taxon>Cytophagia</taxon>
        <taxon>Cytophagales</taxon>
        <taxon>Spirosomataceae</taxon>
        <taxon>Fibrella</taxon>
    </lineage>
</organism>
<sequence length="152" mass="16986">MATIHRFEELNAWKKARELAKAILDVTGQKSFSADYDLVRQIKRASGSVRDNVAEGFGRGGRAEFSQFLGIAKGSACEVKSQLCRALDSGYLSEDSFQSLYTLADETAKIIDGSIIYLNKTEVKGRRYAHEPKAVYRIQPNETEDCKQQTVN</sequence>
<dbReference type="EMBL" id="JAFMYW010000005">
    <property type="protein sequence ID" value="MBO0950377.1"/>
    <property type="molecule type" value="Genomic_DNA"/>
</dbReference>
<dbReference type="InterPro" id="IPR036583">
    <property type="entry name" value="23S_rRNA_IVS_sf"/>
</dbReference>
<dbReference type="Gene3D" id="1.20.1440.60">
    <property type="entry name" value="23S rRNA-intervening sequence"/>
    <property type="match status" value="1"/>
</dbReference>
<dbReference type="Pfam" id="PF05635">
    <property type="entry name" value="23S_rRNA_IVP"/>
    <property type="match status" value="1"/>
</dbReference>
<dbReference type="InterPro" id="IPR012657">
    <property type="entry name" value="23S_rRNA-intervening_sequence"/>
</dbReference>
<protein>
    <submittedName>
        <fullName evidence="1">Four helix bundle protein</fullName>
    </submittedName>
</protein>
<dbReference type="RefSeq" id="WP_207330331.1">
    <property type="nucleotide sequence ID" value="NZ_JAFMYW010000005.1"/>
</dbReference>
<proteinExistence type="predicted"/>
<dbReference type="SUPFAM" id="SSF158446">
    <property type="entry name" value="IVS-encoded protein-like"/>
    <property type="match status" value="1"/>
</dbReference>
<gene>
    <name evidence="1" type="ORF">J2I46_17410</name>
</gene>
<dbReference type="Proteomes" id="UP000664628">
    <property type="component" value="Unassembled WGS sequence"/>
</dbReference>
<comment type="caution">
    <text evidence="1">The sequence shown here is derived from an EMBL/GenBank/DDBJ whole genome shotgun (WGS) entry which is preliminary data.</text>
</comment>
<name>A0ABS3JK45_9BACT</name>
<dbReference type="PANTHER" id="PTHR38471:SF2">
    <property type="entry name" value="FOUR HELIX BUNDLE PROTEIN"/>
    <property type="match status" value="1"/>
</dbReference>
<evidence type="ECO:0000313" key="1">
    <source>
        <dbReference type="EMBL" id="MBO0950377.1"/>
    </source>
</evidence>
<dbReference type="PANTHER" id="PTHR38471">
    <property type="entry name" value="FOUR HELIX BUNDLE PROTEIN"/>
    <property type="match status" value="1"/>
</dbReference>
<keyword evidence="2" id="KW-1185">Reference proteome</keyword>